<evidence type="ECO:0000256" key="2">
    <source>
        <dbReference type="SAM" id="MobiDB-lite"/>
    </source>
</evidence>
<accession>A0A4Y8CGF9</accession>
<keyword evidence="4" id="KW-1185">Reference proteome</keyword>
<feature type="compositionally biased region" description="Low complexity" evidence="2">
    <location>
        <begin position="148"/>
        <end position="170"/>
    </location>
</feature>
<proteinExistence type="predicted"/>
<feature type="region of interest" description="Disordered" evidence="2">
    <location>
        <begin position="235"/>
        <end position="259"/>
    </location>
</feature>
<protein>
    <submittedName>
        <fullName evidence="3">Uncharacterized protein</fullName>
    </submittedName>
</protein>
<name>A0A4Y8CGF9_9HELO</name>
<organism evidence="3 4">
    <name type="scientific">Botryotinia calthae</name>
    <dbReference type="NCBI Taxonomy" id="38488"/>
    <lineage>
        <taxon>Eukaryota</taxon>
        <taxon>Fungi</taxon>
        <taxon>Dikarya</taxon>
        <taxon>Ascomycota</taxon>
        <taxon>Pezizomycotina</taxon>
        <taxon>Leotiomycetes</taxon>
        <taxon>Helotiales</taxon>
        <taxon>Sclerotiniaceae</taxon>
        <taxon>Botryotinia</taxon>
    </lineage>
</organism>
<comment type="caution">
    <text evidence="3">The sequence shown here is derived from an EMBL/GenBank/DDBJ whole genome shotgun (WGS) entry which is preliminary data.</text>
</comment>
<feature type="region of interest" description="Disordered" evidence="2">
    <location>
        <begin position="333"/>
        <end position="359"/>
    </location>
</feature>
<sequence>MFRNYHSKFIEESERLAESKSAAEKESRDAPRDIPRETATASRTSRRMPSMEKMEVPVDFRRSPEPGSRREPRTQRTSREPLREPRREPRRISSRDQMQDFVSVSPSSERHKSSQRSRRAPSMERMQISVLSSDPPRRVLRPVPRPVYPIITSSKLPNLSTSSVSSSMRMSADDLEGSEYLEPTLAESSFARQSVSGSVLKSDYDTLSASSKPWGNAAKYMEWGNVAQYMGLKSGRSGAENKRPATKQPGSNRAPVYTPQHLESDGFAFQHPLTAKEQELRARIAREAREKEERERRETEAEDAVMDTIQFGPSIPPCIPKYQSSFVNRKGFSSLGGSGRFSAKGENSRRINKNEEDNS</sequence>
<gene>
    <name evidence="3" type="ORF">BOTCAL_0756g00010</name>
</gene>
<feature type="coiled-coil region" evidence="1">
    <location>
        <begin position="275"/>
        <end position="304"/>
    </location>
</feature>
<feature type="compositionally biased region" description="Basic and acidic residues" evidence="2">
    <location>
        <begin position="346"/>
        <end position="359"/>
    </location>
</feature>
<evidence type="ECO:0000313" key="4">
    <source>
        <dbReference type="Proteomes" id="UP000297299"/>
    </source>
</evidence>
<feature type="compositionally biased region" description="Basic and acidic residues" evidence="2">
    <location>
        <begin position="49"/>
        <end position="98"/>
    </location>
</feature>
<dbReference type="EMBL" id="PHWZ01000752">
    <property type="protein sequence ID" value="TEY32126.1"/>
    <property type="molecule type" value="Genomic_DNA"/>
</dbReference>
<reference evidence="3 4" key="1">
    <citation type="submission" date="2017-11" db="EMBL/GenBank/DDBJ databases">
        <title>Comparative genomics of Botrytis spp.</title>
        <authorList>
            <person name="Valero-Jimenez C.A."/>
            <person name="Tapia P."/>
            <person name="Veloso J."/>
            <person name="Silva-Moreno E."/>
            <person name="Staats M."/>
            <person name="Valdes J.H."/>
            <person name="Van Kan J.A.L."/>
        </authorList>
    </citation>
    <scope>NUCLEOTIDE SEQUENCE [LARGE SCALE GENOMIC DNA]</scope>
    <source>
        <strain evidence="3 4">MUCL2830</strain>
    </source>
</reference>
<dbReference type="Proteomes" id="UP000297299">
    <property type="component" value="Unassembled WGS sequence"/>
</dbReference>
<feature type="compositionally biased region" description="Basic and acidic residues" evidence="2">
    <location>
        <begin position="8"/>
        <end position="36"/>
    </location>
</feature>
<dbReference type="OrthoDB" id="3550356at2759"/>
<dbReference type="AlphaFoldDB" id="A0A4Y8CGF9"/>
<feature type="region of interest" description="Disordered" evidence="2">
    <location>
        <begin position="1"/>
        <end position="170"/>
    </location>
</feature>
<evidence type="ECO:0000313" key="3">
    <source>
        <dbReference type="EMBL" id="TEY32126.1"/>
    </source>
</evidence>
<evidence type="ECO:0000256" key="1">
    <source>
        <dbReference type="SAM" id="Coils"/>
    </source>
</evidence>
<keyword evidence="1" id="KW-0175">Coiled coil</keyword>